<dbReference type="Gene3D" id="1.10.30.10">
    <property type="entry name" value="High mobility group box domain"/>
    <property type="match status" value="1"/>
</dbReference>
<protein>
    <recommendedName>
        <fullName evidence="8">HMG box domain-containing protein</fullName>
    </recommendedName>
</protein>
<feature type="compositionally biased region" description="Low complexity" evidence="7">
    <location>
        <begin position="17"/>
        <end position="27"/>
    </location>
</feature>
<evidence type="ECO:0000256" key="3">
    <source>
        <dbReference type="ARBA" id="ARBA00023125"/>
    </source>
</evidence>
<evidence type="ECO:0000313" key="10">
    <source>
        <dbReference type="Proteomes" id="UP001286313"/>
    </source>
</evidence>
<dbReference type="InterPro" id="IPR036910">
    <property type="entry name" value="HMG_box_dom_sf"/>
</dbReference>
<feature type="compositionally biased region" description="Gly residues" evidence="7">
    <location>
        <begin position="28"/>
        <end position="48"/>
    </location>
</feature>
<dbReference type="AlphaFoldDB" id="A0AAE1F7X0"/>
<name>A0AAE1F7X0_PETCI</name>
<proteinExistence type="predicted"/>
<evidence type="ECO:0000256" key="2">
    <source>
        <dbReference type="ARBA" id="ARBA00023015"/>
    </source>
</evidence>
<evidence type="ECO:0000256" key="7">
    <source>
        <dbReference type="SAM" id="MobiDB-lite"/>
    </source>
</evidence>
<feature type="DNA-binding region" description="HMG box" evidence="6">
    <location>
        <begin position="78"/>
        <end position="117"/>
    </location>
</feature>
<comment type="subcellular location">
    <subcellularLocation>
        <location evidence="1">Nucleus</location>
    </subcellularLocation>
</comment>
<evidence type="ECO:0000256" key="4">
    <source>
        <dbReference type="ARBA" id="ARBA00023163"/>
    </source>
</evidence>
<organism evidence="9 10">
    <name type="scientific">Petrolisthes cinctipes</name>
    <name type="common">Flat porcelain crab</name>
    <dbReference type="NCBI Taxonomy" id="88211"/>
    <lineage>
        <taxon>Eukaryota</taxon>
        <taxon>Metazoa</taxon>
        <taxon>Ecdysozoa</taxon>
        <taxon>Arthropoda</taxon>
        <taxon>Crustacea</taxon>
        <taxon>Multicrustacea</taxon>
        <taxon>Malacostraca</taxon>
        <taxon>Eumalacostraca</taxon>
        <taxon>Eucarida</taxon>
        <taxon>Decapoda</taxon>
        <taxon>Pleocyemata</taxon>
        <taxon>Anomura</taxon>
        <taxon>Galatheoidea</taxon>
        <taxon>Porcellanidae</taxon>
        <taxon>Petrolisthes</taxon>
    </lineage>
</organism>
<evidence type="ECO:0000256" key="6">
    <source>
        <dbReference type="PROSITE-ProRule" id="PRU00267"/>
    </source>
</evidence>
<evidence type="ECO:0000313" key="9">
    <source>
        <dbReference type="EMBL" id="KAK3868382.1"/>
    </source>
</evidence>
<gene>
    <name evidence="9" type="ORF">Pcinc_026219</name>
</gene>
<evidence type="ECO:0000256" key="1">
    <source>
        <dbReference type="ARBA" id="ARBA00004123"/>
    </source>
</evidence>
<dbReference type="SUPFAM" id="SSF47095">
    <property type="entry name" value="HMG-box"/>
    <property type="match status" value="1"/>
</dbReference>
<dbReference type="InterPro" id="IPR050917">
    <property type="entry name" value="SOX_TF"/>
</dbReference>
<evidence type="ECO:0000259" key="8">
    <source>
        <dbReference type="PROSITE" id="PS50118"/>
    </source>
</evidence>
<dbReference type="GO" id="GO:0000978">
    <property type="term" value="F:RNA polymerase II cis-regulatory region sequence-specific DNA binding"/>
    <property type="evidence" value="ECO:0007669"/>
    <property type="project" value="TreeGrafter"/>
</dbReference>
<keyword evidence="3 6" id="KW-0238">DNA-binding</keyword>
<dbReference type="Proteomes" id="UP001286313">
    <property type="component" value="Unassembled WGS sequence"/>
</dbReference>
<dbReference type="PANTHER" id="PTHR45803:SF5">
    <property type="entry name" value="SOX100B"/>
    <property type="match status" value="1"/>
</dbReference>
<keyword evidence="2" id="KW-0805">Transcription regulation</keyword>
<evidence type="ECO:0000256" key="5">
    <source>
        <dbReference type="ARBA" id="ARBA00023242"/>
    </source>
</evidence>
<reference evidence="9" key="1">
    <citation type="submission" date="2023-10" db="EMBL/GenBank/DDBJ databases">
        <title>Genome assemblies of two species of porcelain crab, Petrolisthes cinctipes and Petrolisthes manimaculis (Anomura: Porcellanidae).</title>
        <authorList>
            <person name="Angst P."/>
        </authorList>
    </citation>
    <scope>NUCLEOTIDE SEQUENCE</scope>
    <source>
        <strain evidence="9">PB745_01</strain>
        <tissue evidence="9">Gill</tissue>
    </source>
</reference>
<feature type="region of interest" description="Disordered" evidence="7">
    <location>
        <begin position="1"/>
        <end position="49"/>
    </location>
</feature>
<dbReference type="InterPro" id="IPR022151">
    <property type="entry name" value="Sox_N"/>
</dbReference>
<sequence length="117" mass="12470">MASERPHTPNNNNTHASSTPTTSTSSSRGGGGTRGGSRGGGGGGGGGIEDAVSKLLEGYDWTVLPMTQKSSLKHRAHIKRPMNAFMVWAQAARRKLADQYPQLHNAELSKTLGKVWR</sequence>
<dbReference type="GO" id="GO:0000981">
    <property type="term" value="F:DNA-binding transcription factor activity, RNA polymerase II-specific"/>
    <property type="evidence" value="ECO:0007669"/>
    <property type="project" value="TreeGrafter"/>
</dbReference>
<keyword evidence="10" id="KW-1185">Reference proteome</keyword>
<feature type="domain" description="HMG box" evidence="8">
    <location>
        <begin position="78"/>
        <end position="117"/>
    </location>
</feature>
<comment type="caution">
    <text evidence="9">The sequence shown here is derived from an EMBL/GenBank/DDBJ whole genome shotgun (WGS) entry which is preliminary data.</text>
</comment>
<dbReference type="EMBL" id="JAWQEG010003022">
    <property type="protein sequence ID" value="KAK3868382.1"/>
    <property type="molecule type" value="Genomic_DNA"/>
</dbReference>
<dbReference type="InterPro" id="IPR009071">
    <property type="entry name" value="HMG_box_dom"/>
</dbReference>
<dbReference type="Pfam" id="PF00505">
    <property type="entry name" value="HMG_box"/>
    <property type="match status" value="1"/>
</dbReference>
<keyword evidence="4" id="KW-0804">Transcription</keyword>
<dbReference type="GO" id="GO:0005634">
    <property type="term" value="C:nucleus"/>
    <property type="evidence" value="ECO:0007669"/>
    <property type="project" value="UniProtKB-SubCell"/>
</dbReference>
<dbReference type="PROSITE" id="PS50118">
    <property type="entry name" value="HMG_BOX_2"/>
    <property type="match status" value="1"/>
</dbReference>
<dbReference type="Pfam" id="PF12444">
    <property type="entry name" value="Sox_N"/>
    <property type="match status" value="1"/>
</dbReference>
<accession>A0AAE1F7X0</accession>
<dbReference type="PANTHER" id="PTHR45803">
    <property type="entry name" value="SOX100B"/>
    <property type="match status" value="1"/>
</dbReference>
<keyword evidence="5 6" id="KW-0539">Nucleus</keyword>